<organism evidence="1 2">
    <name type="scientific">Rhododendron simsii</name>
    <name type="common">Sims's rhododendron</name>
    <dbReference type="NCBI Taxonomy" id="118357"/>
    <lineage>
        <taxon>Eukaryota</taxon>
        <taxon>Viridiplantae</taxon>
        <taxon>Streptophyta</taxon>
        <taxon>Embryophyta</taxon>
        <taxon>Tracheophyta</taxon>
        <taxon>Spermatophyta</taxon>
        <taxon>Magnoliopsida</taxon>
        <taxon>eudicotyledons</taxon>
        <taxon>Gunneridae</taxon>
        <taxon>Pentapetalae</taxon>
        <taxon>asterids</taxon>
        <taxon>Ericales</taxon>
        <taxon>Ericaceae</taxon>
        <taxon>Ericoideae</taxon>
        <taxon>Rhodoreae</taxon>
        <taxon>Rhododendron</taxon>
    </lineage>
</organism>
<sequence>MSIFNSSFPAFFRTSTVFETPVLRTNQQPVSNQMARRTEPNIRLKLLVDMKSRTVFFAEAGKDFVDFLFGLLELPLGSILGLARSTGKTGTGSWANVYESVKNMDEGYMQSSNTRKPLLEPKIPGYTETKPTALLKQLAYPYHLDCGSRPDGHVKGAATCMVMDDLTVKPVSTISSISLLNKRLELLKEDVTAVGSTFDLEA</sequence>
<proteinExistence type="predicted"/>
<dbReference type="EMBL" id="WJXA01000013">
    <property type="protein sequence ID" value="KAF7119393.1"/>
    <property type="molecule type" value="Genomic_DNA"/>
</dbReference>
<dbReference type="Proteomes" id="UP000626092">
    <property type="component" value="Unassembled WGS sequence"/>
</dbReference>
<keyword evidence="2" id="KW-1185">Reference proteome</keyword>
<dbReference type="Pfam" id="PF05056">
    <property type="entry name" value="DUF674"/>
    <property type="match status" value="2"/>
</dbReference>
<gene>
    <name evidence="1" type="ORF">RHSIM_Rhsim13G0083800</name>
</gene>
<dbReference type="OrthoDB" id="2014278at2759"/>
<comment type="caution">
    <text evidence="1">The sequence shown here is derived from an EMBL/GenBank/DDBJ whole genome shotgun (WGS) entry which is preliminary data.</text>
</comment>
<dbReference type="PANTHER" id="PTHR33103">
    <property type="entry name" value="OS01G0153900 PROTEIN"/>
    <property type="match status" value="1"/>
</dbReference>
<dbReference type="InterPro" id="IPR007750">
    <property type="entry name" value="DUF674"/>
</dbReference>
<dbReference type="PANTHER" id="PTHR33103:SF99">
    <property type="entry name" value="DUF674 FAMILY PROTEIN"/>
    <property type="match status" value="1"/>
</dbReference>
<protein>
    <submittedName>
        <fullName evidence="1">Uncharacterized protein</fullName>
    </submittedName>
</protein>
<evidence type="ECO:0000313" key="1">
    <source>
        <dbReference type="EMBL" id="KAF7119393.1"/>
    </source>
</evidence>
<evidence type="ECO:0000313" key="2">
    <source>
        <dbReference type="Proteomes" id="UP000626092"/>
    </source>
</evidence>
<reference evidence="1" key="1">
    <citation type="submission" date="2019-11" db="EMBL/GenBank/DDBJ databases">
        <authorList>
            <person name="Liu Y."/>
            <person name="Hou J."/>
            <person name="Li T.-Q."/>
            <person name="Guan C.-H."/>
            <person name="Wu X."/>
            <person name="Wu H.-Z."/>
            <person name="Ling F."/>
            <person name="Zhang R."/>
            <person name="Shi X.-G."/>
            <person name="Ren J.-P."/>
            <person name="Chen E.-F."/>
            <person name="Sun J.-M."/>
        </authorList>
    </citation>
    <scope>NUCLEOTIDE SEQUENCE</scope>
    <source>
        <strain evidence="1">Adult_tree_wgs_1</strain>
        <tissue evidence="1">Leaves</tissue>
    </source>
</reference>
<accession>A0A834L3C8</accession>
<name>A0A834L3C8_RHOSS</name>
<dbReference type="AlphaFoldDB" id="A0A834L3C8"/>